<dbReference type="InterPro" id="IPR000531">
    <property type="entry name" value="Beta-barrel_TonB"/>
</dbReference>
<name>A0A7G1HUG9_9BACT</name>
<gene>
    <name evidence="13" type="ORF">Cop2CBH44_04170</name>
</gene>
<dbReference type="PROSITE" id="PS52016">
    <property type="entry name" value="TONB_DEPENDENT_REC_3"/>
    <property type="match status" value="1"/>
</dbReference>
<keyword evidence="7 8" id="KW-0998">Cell outer membrane</keyword>
<evidence type="ECO:0000256" key="4">
    <source>
        <dbReference type="ARBA" id="ARBA00022692"/>
    </source>
</evidence>
<evidence type="ECO:0000259" key="11">
    <source>
        <dbReference type="Pfam" id="PF00593"/>
    </source>
</evidence>
<dbReference type="AlphaFoldDB" id="A0A7G1HUG9"/>
<evidence type="ECO:0000256" key="7">
    <source>
        <dbReference type="ARBA" id="ARBA00023237"/>
    </source>
</evidence>
<dbReference type="InterPro" id="IPR036942">
    <property type="entry name" value="Beta-barrel_TonB_sf"/>
</dbReference>
<dbReference type="Pfam" id="PF00593">
    <property type="entry name" value="TonB_dep_Rec_b-barrel"/>
    <property type="match status" value="1"/>
</dbReference>
<dbReference type="KEGG" id="copr:Cop2CBH44_04170"/>
<keyword evidence="2 8" id="KW-0813">Transport</keyword>
<dbReference type="NCBIfam" id="TIGR04056">
    <property type="entry name" value="OMP_RagA_SusC"/>
    <property type="match status" value="1"/>
</dbReference>
<proteinExistence type="inferred from homology"/>
<evidence type="ECO:0000256" key="5">
    <source>
        <dbReference type="ARBA" id="ARBA00023077"/>
    </source>
</evidence>
<dbReference type="NCBIfam" id="TIGR04057">
    <property type="entry name" value="SusC_RagA_signa"/>
    <property type="match status" value="1"/>
</dbReference>
<dbReference type="InterPro" id="IPR023997">
    <property type="entry name" value="TonB-dep_OMP_SusC/RagA_CS"/>
</dbReference>
<dbReference type="SUPFAM" id="SSF56935">
    <property type="entry name" value="Porins"/>
    <property type="match status" value="1"/>
</dbReference>
<evidence type="ECO:0000256" key="1">
    <source>
        <dbReference type="ARBA" id="ARBA00004571"/>
    </source>
</evidence>
<evidence type="ECO:0000256" key="2">
    <source>
        <dbReference type="ARBA" id="ARBA00022448"/>
    </source>
</evidence>
<dbReference type="SUPFAM" id="SSF49464">
    <property type="entry name" value="Carboxypeptidase regulatory domain-like"/>
    <property type="match status" value="1"/>
</dbReference>
<dbReference type="InterPro" id="IPR008969">
    <property type="entry name" value="CarboxyPept-like_regulatory"/>
</dbReference>
<dbReference type="FunFam" id="2.170.130.10:FF:000003">
    <property type="entry name" value="SusC/RagA family TonB-linked outer membrane protein"/>
    <property type="match status" value="1"/>
</dbReference>
<evidence type="ECO:0000256" key="8">
    <source>
        <dbReference type="PROSITE-ProRule" id="PRU01360"/>
    </source>
</evidence>
<dbReference type="Pfam" id="PF07715">
    <property type="entry name" value="Plug"/>
    <property type="match status" value="1"/>
</dbReference>
<evidence type="ECO:0000313" key="13">
    <source>
        <dbReference type="EMBL" id="BCI62064.1"/>
    </source>
</evidence>
<dbReference type="Proteomes" id="UP000594042">
    <property type="component" value="Chromosome"/>
</dbReference>
<keyword evidence="10" id="KW-1133">Transmembrane helix</keyword>
<dbReference type="GO" id="GO:0009279">
    <property type="term" value="C:cell outer membrane"/>
    <property type="evidence" value="ECO:0007669"/>
    <property type="project" value="UniProtKB-SubCell"/>
</dbReference>
<feature type="transmembrane region" description="Helical" evidence="10">
    <location>
        <begin position="7"/>
        <end position="27"/>
    </location>
</feature>
<accession>A0A7G1HUG9</accession>
<evidence type="ECO:0000256" key="6">
    <source>
        <dbReference type="ARBA" id="ARBA00023136"/>
    </source>
</evidence>
<evidence type="ECO:0000256" key="3">
    <source>
        <dbReference type="ARBA" id="ARBA00022452"/>
    </source>
</evidence>
<dbReference type="InterPro" id="IPR037066">
    <property type="entry name" value="Plug_dom_sf"/>
</dbReference>
<feature type="domain" description="TonB-dependent receptor-like beta-barrel" evidence="11">
    <location>
        <begin position="446"/>
        <end position="1022"/>
    </location>
</feature>
<dbReference type="InterPro" id="IPR039426">
    <property type="entry name" value="TonB-dep_rcpt-like"/>
</dbReference>
<dbReference type="Gene3D" id="2.40.170.20">
    <property type="entry name" value="TonB-dependent receptor, beta-barrel domain"/>
    <property type="match status" value="1"/>
</dbReference>
<comment type="similarity">
    <text evidence="8 9">Belongs to the TonB-dependent receptor family.</text>
</comment>
<protein>
    <submittedName>
        <fullName evidence="13">SusC/RagA family TonB-linked outer membrane protein</fullName>
    </submittedName>
</protein>
<dbReference type="Pfam" id="PF13715">
    <property type="entry name" value="CarbopepD_reg_2"/>
    <property type="match status" value="1"/>
</dbReference>
<evidence type="ECO:0000313" key="14">
    <source>
        <dbReference type="Proteomes" id="UP000594042"/>
    </source>
</evidence>
<keyword evidence="14" id="KW-1185">Reference proteome</keyword>
<feature type="domain" description="TonB-dependent receptor plug" evidence="12">
    <location>
        <begin position="144"/>
        <end position="250"/>
    </location>
</feature>
<dbReference type="InterPro" id="IPR023996">
    <property type="entry name" value="TonB-dep_OMP_SusC/RagA"/>
</dbReference>
<evidence type="ECO:0000256" key="10">
    <source>
        <dbReference type="SAM" id="Phobius"/>
    </source>
</evidence>
<evidence type="ECO:0000256" key="9">
    <source>
        <dbReference type="RuleBase" id="RU003357"/>
    </source>
</evidence>
<dbReference type="Gene3D" id="2.170.130.10">
    <property type="entry name" value="TonB-dependent receptor, plug domain"/>
    <property type="match status" value="1"/>
</dbReference>
<keyword evidence="6 8" id="KW-0472">Membrane</keyword>
<comment type="subcellular location">
    <subcellularLocation>
        <location evidence="1 8">Cell outer membrane</location>
        <topology evidence="1 8">Multi-pass membrane protein</topology>
    </subcellularLocation>
</comment>
<sequence length="1059" mass="118503">MRCKNYLRLPLGVAIPWWLLLVPLFFYSGKSYANSESPDASEYTSSQQEKVKITGQVTDIQGVGLPGAAVREKGNESNGTSTDIDGNFTITVGNPNAVLVISYVGMQPQEVALRKRISVKISLEEKEEVALQEVMVVGYGQQKKQSVVGAIVQTSGDDLQRTGGLTNVGQALTGLLPGVSTIQYTGRPGDDDPAILIRGKSTWNNASPLILVDGIERKMSDVDINDVETISVLKDASATAVFGVKGAEGVILITTKRGKEGRTKLSFSANVAFKFLPKITRRLDAYDALAYQNEGIERELPASENGWGLYTPMSILSRYRYRLTEDDQYIYPNVDWTDAFTKDFGITQHYNLNISGGSKFAKYYGTFSYVNEGDMLNSGLDTGLSAKPRYSYDKYNYRTNLDFNITKSTLFTINLAGSLGIKRGSNTDHEGDLFRAFYDTAPGAFPVRHKNGDWGYYQPNTTIYNPVQRLNTNGVKDEYTSQVNTDFILKQNLDFITKGLSVQGSFSFDTSSSSTKTIEGSSTRSLWIDPYTLQEWPTPNEGTTGFDFVPSPGNVNGEWLNVGSTMRRIFYQVQLNYARTFGKHDVGATAVMNREEYASGSMFPRYREDWVGRVTYGYDNRYLFEANGAYNGSERFGKGYRFGFFPSVAAGWVLSNESFMHSLTWLDKLKFRYSIGKTGNDNFDAPRWAYQTQWVIDTDPTWGSSSAVFGPDNVGSPYTQYIESVVGNPDLQWETSLKQNLGIELSVLGGMFSGTMDIFRDDRDKIFMSADQRNVPSYFGASPVSANLGKTKTKGFEVELRFQHKTGFGMNYWLTYSYTHAKDEVEFMEDPELMPAYLKNAGFQIGQTKTKIGAGYMQSWDDVYASTKADQNNQYRLPGDLDIIDFNADGIIDVYDAAPWAYTDRPQNTYNIMGGFDWKGLSFMIQFYGVFNAVRSYDFINHLGVSIPVVPEQYGDYWSPSNPSATWKAPRTMTQSEQGNLAYYDASYLRLKNVELSYTFTNAWLKSLRVSSLKILVSGNNLAFWSKLPEEKEQGVSQWAGATNYPIGKRVNIGLNVTF</sequence>
<organism evidence="13 14">
    <name type="scientific">Coprobacter secundus subsp. similis</name>
    <dbReference type="NCBI Taxonomy" id="2751153"/>
    <lineage>
        <taxon>Bacteria</taxon>
        <taxon>Pseudomonadati</taxon>
        <taxon>Bacteroidota</taxon>
        <taxon>Bacteroidia</taxon>
        <taxon>Bacteroidales</taxon>
        <taxon>Barnesiellaceae</taxon>
        <taxon>Coprobacter</taxon>
    </lineage>
</organism>
<dbReference type="Gene3D" id="2.60.40.1120">
    <property type="entry name" value="Carboxypeptidase-like, regulatory domain"/>
    <property type="match status" value="1"/>
</dbReference>
<keyword evidence="4 8" id="KW-0812">Transmembrane</keyword>
<keyword evidence="5 9" id="KW-0798">TonB box</keyword>
<dbReference type="InterPro" id="IPR012910">
    <property type="entry name" value="Plug_dom"/>
</dbReference>
<dbReference type="EMBL" id="AP023322">
    <property type="protein sequence ID" value="BCI62064.1"/>
    <property type="molecule type" value="Genomic_DNA"/>
</dbReference>
<keyword evidence="3 8" id="KW-1134">Transmembrane beta strand</keyword>
<reference evidence="14" key="1">
    <citation type="submission" date="2020-07" db="EMBL/GenBank/DDBJ databases">
        <title>Complete genome sequencing of Coprobacter sp. strain 2CBH44.</title>
        <authorList>
            <person name="Sakamoto M."/>
            <person name="Murakami T."/>
            <person name="Mori H."/>
        </authorList>
    </citation>
    <scope>NUCLEOTIDE SEQUENCE [LARGE SCALE GENOMIC DNA]</scope>
    <source>
        <strain evidence="14">2CBH44</strain>
    </source>
</reference>
<evidence type="ECO:0000259" key="12">
    <source>
        <dbReference type="Pfam" id="PF07715"/>
    </source>
</evidence>
<dbReference type="RefSeq" id="WP_200755465.1">
    <property type="nucleotide sequence ID" value="NZ_AP023322.1"/>
</dbReference>